<gene>
    <name evidence="7" type="ORF">KCV03_g2567</name>
</gene>
<evidence type="ECO:0000256" key="1">
    <source>
        <dbReference type="ARBA" id="ARBA00023015"/>
    </source>
</evidence>
<keyword evidence="2 4" id="KW-0238">DNA-binding</keyword>
<reference evidence="7" key="1">
    <citation type="journal article" date="2021" name="J Fungi (Basel)">
        <title>Virulence traits and population genomics of the black yeast Aureobasidium melanogenum.</title>
        <authorList>
            <person name="Cernosa A."/>
            <person name="Sun X."/>
            <person name="Gostincar C."/>
            <person name="Fang C."/>
            <person name="Gunde-Cimerman N."/>
            <person name="Song Z."/>
        </authorList>
    </citation>
    <scope>NUCLEOTIDE SEQUENCE</scope>
    <source>
        <strain evidence="7">EXF-8016</strain>
    </source>
</reference>
<dbReference type="PROSITE" id="PS50118">
    <property type="entry name" value="HMG_BOX_2"/>
    <property type="match status" value="1"/>
</dbReference>
<feature type="non-terminal residue" evidence="7">
    <location>
        <position position="1"/>
    </location>
</feature>
<dbReference type="GO" id="GO:0000978">
    <property type="term" value="F:RNA polymerase II cis-regulatory region sequence-specific DNA binding"/>
    <property type="evidence" value="ECO:0007669"/>
    <property type="project" value="TreeGrafter"/>
</dbReference>
<dbReference type="PANTHER" id="PTHR10270:SF161">
    <property type="entry name" value="SEX-DETERMINING REGION Y PROTEIN"/>
    <property type="match status" value="1"/>
</dbReference>
<dbReference type="SUPFAM" id="SSF47095">
    <property type="entry name" value="HMG-box"/>
    <property type="match status" value="1"/>
</dbReference>
<accession>A0A9P8KAA5</accession>
<dbReference type="EMBL" id="JAHFYH010000012">
    <property type="protein sequence ID" value="KAH0226454.1"/>
    <property type="molecule type" value="Genomic_DNA"/>
</dbReference>
<dbReference type="InterPro" id="IPR036910">
    <property type="entry name" value="HMG_box_dom_sf"/>
</dbReference>
<evidence type="ECO:0000256" key="3">
    <source>
        <dbReference type="ARBA" id="ARBA00023163"/>
    </source>
</evidence>
<dbReference type="CDD" id="cd01389">
    <property type="entry name" value="HMG-box_ROX1-like"/>
    <property type="match status" value="1"/>
</dbReference>
<evidence type="ECO:0000256" key="4">
    <source>
        <dbReference type="PROSITE-ProRule" id="PRU00267"/>
    </source>
</evidence>
<dbReference type="GO" id="GO:0030154">
    <property type="term" value="P:cell differentiation"/>
    <property type="evidence" value="ECO:0007669"/>
    <property type="project" value="TreeGrafter"/>
</dbReference>
<evidence type="ECO:0000313" key="8">
    <source>
        <dbReference type="Proteomes" id="UP000767238"/>
    </source>
</evidence>
<feature type="DNA-binding region" description="HMG box" evidence="4">
    <location>
        <begin position="142"/>
        <end position="210"/>
    </location>
</feature>
<dbReference type="FunFam" id="1.10.30.10:FF:000041">
    <property type="entry name" value="HMG box family protein"/>
    <property type="match status" value="1"/>
</dbReference>
<dbReference type="Gene3D" id="1.10.30.10">
    <property type="entry name" value="High mobility group box domain"/>
    <property type="match status" value="1"/>
</dbReference>
<keyword evidence="3" id="KW-0804">Transcription</keyword>
<dbReference type="InterPro" id="IPR050140">
    <property type="entry name" value="SRY-related_HMG-box_TF-like"/>
</dbReference>
<dbReference type="Proteomes" id="UP000767238">
    <property type="component" value="Unassembled WGS sequence"/>
</dbReference>
<dbReference type="AlphaFoldDB" id="A0A9P8KAA5"/>
<feature type="region of interest" description="Disordered" evidence="5">
    <location>
        <begin position="119"/>
        <end position="142"/>
    </location>
</feature>
<comment type="caution">
    <text evidence="7">The sequence shown here is derived from an EMBL/GenBank/DDBJ whole genome shotgun (WGS) entry which is preliminary data.</text>
</comment>
<evidence type="ECO:0000313" key="7">
    <source>
        <dbReference type="EMBL" id="KAH0226454.1"/>
    </source>
</evidence>
<dbReference type="GO" id="GO:0005634">
    <property type="term" value="C:nucleus"/>
    <property type="evidence" value="ECO:0007669"/>
    <property type="project" value="UniProtKB-UniRule"/>
</dbReference>
<organism evidence="7 8">
    <name type="scientific">Aureobasidium melanogenum</name>
    <name type="common">Aureobasidium pullulans var. melanogenum</name>
    <dbReference type="NCBI Taxonomy" id="46634"/>
    <lineage>
        <taxon>Eukaryota</taxon>
        <taxon>Fungi</taxon>
        <taxon>Dikarya</taxon>
        <taxon>Ascomycota</taxon>
        <taxon>Pezizomycotina</taxon>
        <taxon>Dothideomycetes</taxon>
        <taxon>Dothideomycetidae</taxon>
        <taxon>Dothideales</taxon>
        <taxon>Saccotheciaceae</taxon>
        <taxon>Aureobasidium</taxon>
    </lineage>
</organism>
<dbReference type="Pfam" id="PF00505">
    <property type="entry name" value="HMG_box"/>
    <property type="match status" value="1"/>
</dbReference>
<dbReference type="InterPro" id="IPR009071">
    <property type="entry name" value="HMG_box_dom"/>
</dbReference>
<feature type="compositionally biased region" description="Low complexity" evidence="5">
    <location>
        <begin position="229"/>
        <end position="251"/>
    </location>
</feature>
<sequence length="437" mass="47880">LFTTNFLIERKRIYPSQKQHHEHDSAIPAFISSYHSHRGVSFGFADISSVSQSRKRVSSHHSLSSCGAAAGTWTELLSDLEDSLSNDDIAFTAHTFSNAQVEVKDDAATDSIRIHVLSPGSHHQSDATAMSSPGSPKKGPKVSRPANAFILYRKHHHSDIVARNPGLHNNEISKIIGKMWRDESEPVKKQWKDKAENVKRQHLRDHPDYQYQPRKPHEKKRRMTKRKAMALAAQQNTPSTSASASAASTSANAQAPADSTIFSPAPSSVGPFSSVTSPAQIVDLANFDDPSLSYSADGDLAAFTLDSFQPGQLDLFTDLLEDHNTDMMYGPTSVRAPAACTSIPTAINSAMADGNAGASLTNPTLTNNDLSMAQSDLNNFESSLEEMLARELETMEEDGGLGAAVENGFQYNDLESQRFTEFLEQMPEHMWGMEFVN</sequence>
<dbReference type="GO" id="GO:0001228">
    <property type="term" value="F:DNA-binding transcription activator activity, RNA polymerase II-specific"/>
    <property type="evidence" value="ECO:0007669"/>
    <property type="project" value="TreeGrafter"/>
</dbReference>
<reference evidence="7" key="2">
    <citation type="submission" date="2021-08" db="EMBL/GenBank/DDBJ databases">
        <authorList>
            <person name="Gostincar C."/>
            <person name="Sun X."/>
            <person name="Song Z."/>
            <person name="Gunde-Cimerman N."/>
        </authorList>
    </citation>
    <scope>NUCLEOTIDE SEQUENCE</scope>
    <source>
        <strain evidence="7">EXF-8016</strain>
    </source>
</reference>
<dbReference type="OrthoDB" id="6247875at2759"/>
<feature type="non-terminal residue" evidence="7">
    <location>
        <position position="437"/>
    </location>
</feature>
<name>A0A9P8KAA5_AURME</name>
<evidence type="ECO:0000256" key="5">
    <source>
        <dbReference type="SAM" id="MobiDB-lite"/>
    </source>
</evidence>
<dbReference type="SMART" id="SM00398">
    <property type="entry name" value="HMG"/>
    <property type="match status" value="1"/>
</dbReference>
<proteinExistence type="predicted"/>
<evidence type="ECO:0000256" key="2">
    <source>
        <dbReference type="ARBA" id="ARBA00023125"/>
    </source>
</evidence>
<keyword evidence="1" id="KW-0805">Transcription regulation</keyword>
<feature type="compositionally biased region" description="Basic residues" evidence="5">
    <location>
        <begin position="214"/>
        <end position="228"/>
    </location>
</feature>
<keyword evidence="4" id="KW-0539">Nucleus</keyword>
<feature type="domain" description="HMG box" evidence="6">
    <location>
        <begin position="142"/>
        <end position="210"/>
    </location>
</feature>
<protein>
    <recommendedName>
        <fullName evidence="6">HMG box domain-containing protein</fullName>
    </recommendedName>
</protein>
<dbReference type="PANTHER" id="PTHR10270">
    <property type="entry name" value="SOX TRANSCRIPTION FACTOR"/>
    <property type="match status" value="1"/>
</dbReference>
<feature type="region of interest" description="Disordered" evidence="5">
    <location>
        <begin position="187"/>
        <end position="251"/>
    </location>
</feature>
<evidence type="ECO:0000259" key="6">
    <source>
        <dbReference type="PROSITE" id="PS50118"/>
    </source>
</evidence>
<feature type="compositionally biased region" description="Basic and acidic residues" evidence="5">
    <location>
        <begin position="187"/>
        <end position="208"/>
    </location>
</feature>